<accession>A0A6C0GGF2</accession>
<proteinExistence type="predicted"/>
<dbReference type="EMBL" id="CP048222">
    <property type="protein sequence ID" value="QHT67121.1"/>
    <property type="molecule type" value="Genomic_DNA"/>
</dbReference>
<name>A0A6C0GGF2_9BACT</name>
<dbReference type="InterPro" id="IPR049625">
    <property type="entry name" value="Glyco_transf_61_cat"/>
</dbReference>
<dbReference type="PANTHER" id="PTHR20961">
    <property type="entry name" value="GLYCOSYLTRANSFERASE"/>
    <property type="match status" value="1"/>
</dbReference>
<dbReference type="Proteomes" id="UP000480178">
    <property type="component" value="Chromosome"/>
</dbReference>
<dbReference type="RefSeq" id="WP_162443164.1">
    <property type="nucleotide sequence ID" value="NZ_CP048222.1"/>
</dbReference>
<dbReference type="Pfam" id="PF04577">
    <property type="entry name" value="Glyco_transf_61"/>
    <property type="match status" value="1"/>
</dbReference>
<evidence type="ECO:0000313" key="6">
    <source>
        <dbReference type="Proteomes" id="UP000480178"/>
    </source>
</evidence>
<dbReference type="AlphaFoldDB" id="A0A6C0GGF2"/>
<keyword evidence="1" id="KW-0328">Glycosyltransferase</keyword>
<evidence type="ECO:0000256" key="2">
    <source>
        <dbReference type="ARBA" id="ARBA00022679"/>
    </source>
</evidence>
<dbReference type="GO" id="GO:0016757">
    <property type="term" value="F:glycosyltransferase activity"/>
    <property type="evidence" value="ECO:0007669"/>
    <property type="project" value="UniProtKB-KW"/>
</dbReference>
<keyword evidence="2 5" id="KW-0808">Transferase</keyword>
<protein>
    <submittedName>
        <fullName evidence="5">Glycosyltransferase family 61 protein</fullName>
    </submittedName>
</protein>
<evidence type="ECO:0000313" key="5">
    <source>
        <dbReference type="EMBL" id="QHT67121.1"/>
    </source>
</evidence>
<organism evidence="5 6">
    <name type="scientific">Rhodocytophaga rosea</name>
    <dbReference type="NCBI Taxonomy" id="2704465"/>
    <lineage>
        <taxon>Bacteria</taxon>
        <taxon>Pseudomonadati</taxon>
        <taxon>Bacteroidota</taxon>
        <taxon>Cytophagia</taxon>
        <taxon>Cytophagales</taxon>
        <taxon>Rhodocytophagaceae</taxon>
        <taxon>Rhodocytophaga</taxon>
    </lineage>
</organism>
<keyword evidence="3" id="KW-0325">Glycoprotein</keyword>
<reference evidence="5 6" key="1">
    <citation type="submission" date="2020-01" db="EMBL/GenBank/DDBJ databases">
        <authorList>
            <person name="Kim M.K."/>
        </authorList>
    </citation>
    <scope>NUCLEOTIDE SEQUENCE [LARGE SCALE GENOMIC DNA]</scope>
    <source>
        <strain evidence="5 6">172606-1</strain>
    </source>
</reference>
<dbReference type="KEGG" id="rhoz:GXP67_10900"/>
<keyword evidence="6" id="KW-1185">Reference proteome</keyword>
<dbReference type="PANTHER" id="PTHR20961:SF150">
    <property type="entry name" value="GLYCOSYLTRANSFERASE FAMILY 61 PROTEIN"/>
    <property type="match status" value="1"/>
</dbReference>
<dbReference type="InterPro" id="IPR007657">
    <property type="entry name" value="Glycosyltransferase_61"/>
</dbReference>
<feature type="domain" description="Glycosyltransferase 61 catalytic" evidence="4">
    <location>
        <begin position="163"/>
        <end position="337"/>
    </location>
</feature>
<gene>
    <name evidence="5" type="ORF">GXP67_10900</name>
</gene>
<evidence type="ECO:0000259" key="4">
    <source>
        <dbReference type="Pfam" id="PF04577"/>
    </source>
</evidence>
<evidence type="ECO:0000256" key="1">
    <source>
        <dbReference type="ARBA" id="ARBA00022676"/>
    </source>
</evidence>
<sequence length="405" mass="46489">MKISLKKIKGKLWREMIKFIYYNYSLKPRGIYPTSKNFKEACIEKGQDIFYKEIYTDLVSNLLISKDLYNACSNYFKPNLNVKTTYLVVEVPNGRVHTDNATSIAIISEDNNLIGDVSFSYNYGRVVRPEDNNIFKQRYFVKPERYKGTVFTMLTGGSGINNYSHWLIDVIPRIHLLKESGLFEKIDWFLVPAYKHDFQRDTLHMLGIDKDKIIEGDKHPHIIADNIIATTAPRGTDQIIPFWLCPYLKSTFFKQDLIKKTYPPLVYISRRDSKFRVVANEDELVKLLDSYGFATFVLSELTFIEKISLFASAEVVLSATGAGMTNMIFSKKGTKIIEVFNEGFVVGPFYDLAPKVDLEYHYLISKTGSKAKNLKQGQEEDVIVNLTQVKTLLDKLLPVNLQEAN</sequence>
<evidence type="ECO:0000256" key="3">
    <source>
        <dbReference type="ARBA" id="ARBA00023180"/>
    </source>
</evidence>